<keyword evidence="1" id="KW-0732">Signal</keyword>
<dbReference type="RefSeq" id="WP_072899765.1">
    <property type="nucleotide sequence ID" value="NZ_FQXB01000001.1"/>
</dbReference>
<dbReference type="PANTHER" id="PTHR39176">
    <property type="entry name" value="PERIPLASMIC PROTEIN-RELATED"/>
    <property type="match status" value="1"/>
</dbReference>
<evidence type="ECO:0000256" key="1">
    <source>
        <dbReference type="SAM" id="SignalP"/>
    </source>
</evidence>
<keyword evidence="4" id="KW-1185">Reference proteome</keyword>
<feature type="chain" id="PRO_5012680290" description="Lysozyme inhibitor LprI-like N-terminal domain-containing protein" evidence="1">
    <location>
        <begin position="18"/>
        <end position="159"/>
    </location>
</feature>
<organism evidence="3 4">
    <name type="scientific">Cognatiyoonia sediminum</name>
    <dbReference type="NCBI Taxonomy" id="1508389"/>
    <lineage>
        <taxon>Bacteria</taxon>
        <taxon>Pseudomonadati</taxon>
        <taxon>Pseudomonadota</taxon>
        <taxon>Alphaproteobacteria</taxon>
        <taxon>Rhodobacterales</taxon>
        <taxon>Paracoccaceae</taxon>
        <taxon>Cognatiyoonia</taxon>
    </lineage>
</organism>
<dbReference type="InterPro" id="IPR009739">
    <property type="entry name" value="LprI-like_N"/>
</dbReference>
<dbReference type="Proteomes" id="UP000184074">
    <property type="component" value="Unassembled WGS sequence"/>
</dbReference>
<dbReference type="PANTHER" id="PTHR39176:SF1">
    <property type="entry name" value="PERIPLASMIC PROTEIN"/>
    <property type="match status" value="1"/>
</dbReference>
<feature type="signal peptide" evidence="1">
    <location>
        <begin position="1"/>
        <end position="17"/>
    </location>
</feature>
<gene>
    <name evidence="3" type="ORF">SAMN05444003_1025</name>
</gene>
<sequence>MKWSALALVMLASPVVAEQHLAELRQSILSCESRDCVGEAASFCMDNTEGGQSTFGMQNCLIQEMQIWDELLNEAYGDARATAKSLDAADLETFPEYAVRETQVRDAQRAWITYRDANCAMDYGLWGSGSMRVIWGAECLLRMTAERTFELRIYADGLK</sequence>
<dbReference type="EMBL" id="FQXB01000001">
    <property type="protein sequence ID" value="SHG80847.1"/>
    <property type="molecule type" value="Genomic_DNA"/>
</dbReference>
<evidence type="ECO:0000313" key="3">
    <source>
        <dbReference type="EMBL" id="SHG80847.1"/>
    </source>
</evidence>
<dbReference type="STRING" id="1508389.SAMN05444003_1025"/>
<evidence type="ECO:0000259" key="2">
    <source>
        <dbReference type="Pfam" id="PF07007"/>
    </source>
</evidence>
<name>A0A1M5MUK2_9RHOB</name>
<dbReference type="Pfam" id="PF07007">
    <property type="entry name" value="LprI"/>
    <property type="match status" value="1"/>
</dbReference>
<proteinExistence type="predicted"/>
<dbReference type="OrthoDB" id="7340239at2"/>
<reference evidence="3 4" key="1">
    <citation type="submission" date="2016-11" db="EMBL/GenBank/DDBJ databases">
        <authorList>
            <person name="Jaros S."/>
            <person name="Januszkiewicz K."/>
            <person name="Wedrychowicz H."/>
        </authorList>
    </citation>
    <scope>NUCLEOTIDE SEQUENCE [LARGE SCALE GENOMIC DNA]</scope>
    <source>
        <strain evidence="3 4">DSM 28715</strain>
    </source>
</reference>
<protein>
    <recommendedName>
        <fullName evidence="2">Lysozyme inhibitor LprI-like N-terminal domain-containing protein</fullName>
    </recommendedName>
</protein>
<dbReference type="Gene3D" id="1.20.1270.180">
    <property type="match status" value="1"/>
</dbReference>
<feature type="domain" description="Lysozyme inhibitor LprI-like N-terminal" evidence="2">
    <location>
        <begin position="44"/>
        <end position="151"/>
    </location>
</feature>
<accession>A0A1M5MUK2</accession>
<dbReference type="AlphaFoldDB" id="A0A1M5MUK2"/>
<evidence type="ECO:0000313" key="4">
    <source>
        <dbReference type="Proteomes" id="UP000184074"/>
    </source>
</evidence>